<sequence length="197" mass="22294">MSHPRGAGRDPTVCFFSPVHFWRGHTGIRYKEQRESCPKHAVRCDGVVDCKLKSDELGCVRFDWDKSLLQIYSESSHQWLPICSSNWNDSYSEKTCQQLGFQSAYRTTEVAHRDFANSFSISRYNSTIQESLHRNCCGVADKGAKPTHGRVVPFRTGLPEPVLALAAWQRHPDQELGKNPGRSRVHGTSISFPQTVD</sequence>
<evidence type="ECO:0000256" key="6">
    <source>
        <dbReference type="SAM" id="MobiDB-lite"/>
    </source>
</evidence>
<reference evidence="8 9" key="1">
    <citation type="submission" date="2023-05" db="EMBL/GenBank/DDBJ databases">
        <title>B98-5 Cell Line De Novo Hybrid Assembly: An Optical Mapping Approach.</title>
        <authorList>
            <person name="Kananen K."/>
            <person name="Auerbach J.A."/>
            <person name="Kautto E."/>
            <person name="Blachly J.S."/>
        </authorList>
    </citation>
    <scope>NUCLEOTIDE SEQUENCE [LARGE SCALE GENOMIC DNA]</scope>
    <source>
        <strain evidence="8">B95-8</strain>
        <tissue evidence="8">Cell line</tissue>
    </source>
</reference>
<dbReference type="CDD" id="cd00112">
    <property type="entry name" value="LDLa"/>
    <property type="match status" value="1"/>
</dbReference>
<proteinExistence type="predicted"/>
<protein>
    <recommendedName>
        <fullName evidence="7">SRCR domain-containing protein</fullName>
    </recommendedName>
</protein>
<name>A0ABQ9UR31_SAGOE</name>
<feature type="region of interest" description="Disordered" evidence="6">
    <location>
        <begin position="173"/>
        <end position="197"/>
    </location>
</feature>
<keyword evidence="3" id="KW-0720">Serine protease</keyword>
<dbReference type="InterPro" id="IPR036055">
    <property type="entry name" value="LDL_receptor-like_sf"/>
</dbReference>
<evidence type="ECO:0000256" key="1">
    <source>
        <dbReference type="ARBA" id="ARBA00022670"/>
    </source>
</evidence>
<evidence type="ECO:0000313" key="9">
    <source>
        <dbReference type="Proteomes" id="UP001266305"/>
    </source>
</evidence>
<evidence type="ECO:0000256" key="4">
    <source>
        <dbReference type="ARBA" id="ARBA00023157"/>
    </source>
</evidence>
<evidence type="ECO:0000256" key="3">
    <source>
        <dbReference type="ARBA" id="ARBA00022825"/>
    </source>
</evidence>
<feature type="domain" description="SRCR" evidence="7">
    <location>
        <begin position="28"/>
        <end position="104"/>
    </location>
</feature>
<evidence type="ECO:0000313" key="8">
    <source>
        <dbReference type="EMBL" id="KAK2099543.1"/>
    </source>
</evidence>
<dbReference type="InterPro" id="IPR002172">
    <property type="entry name" value="LDrepeatLR_classA_rpt"/>
</dbReference>
<comment type="caution">
    <text evidence="5">Lacks conserved residue(s) required for the propagation of feature annotation.</text>
</comment>
<gene>
    <name evidence="8" type="ORF">P7K49_020891</name>
</gene>
<dbReference type="Gene3D" id="3.10.250.10">
    <property type="entry name" value="SRCR-like domain"/>
    <property type="match status" value="1"/>
</dbReference>
<keyword evidence="2" id="KW-0378">Hydrolase</keyword>
<dbReference type="PROSITE" id="PS50287">
    <property type="entry name" value="SRCR_2"/>
    <property type="match status" value="1"/>
</dbReference>
<evidence type="ECO:0000259" key="7">
    <source>
        <dbReference type="PROSITE" id="PS50287"/>
    </source>
</evidence>
<evidence type="ECO:0000256" key="2">
    <source>
        <dbReference type="ARBA" id="ARBA00022801"/>
    </source>
</evidence>
<comment type="caution">
    <text evidence="8">The sequence shown here is derived from an EMBL/GenBank/DDBJ whole genome shotgun (WGS) entry which is preliminary data.</text>
</comment>
<organism evidence="8 9">
    <name type="scientific">Saguinus oedipus</name>
    <name type="common">Cotton-top tamarin</name>
    <name type="synonym">Oedipomidas oedipus</name>
    <dbReference type="NCBI Taxonomy" id="9490"/>
    <lineage>
        <taxon>Eukaryota</taxon>
        <taxon>Metazoa</taxon>
        <taxon>Chordata</taxon>
        <taxon>Craniata</taxon>
        <taxon>Vertebrata</taxon>
        <taxon>Euteleostomi</taxon>
        <taxon>Mammalia</taxon>
        <taxon>Eutheria</taxon>
        <taxon>Euarchontoglires</taxon>
        <taxon>Primates</taxon>
        <taxon>Haplorrhini</taxon>
        <taxon>Platyrrhini</taxon>
        <taxon>Cebidae</taxon>
        <taxon>Callitrichinae</taxon>
        <taxon>Saguinus</taxon>
    </lineage>
</organism>
<dbReference type="SUPFAM" id="SSF56487">
    <property type="entry name" value="SRCR-like"/>
    <property type="match status" value="1"/>
</dbReference>
<dbReference type="InterPro" id="IPR036772">
    <property type="entry name" value="SRCR-like_dom_sf"/>
</dbReference>
<dbReference type="SUPFAM" id="SSF57424">
    <property type="entry name" value="LDL receptor-like module"/>
    <property type="match status" value="1"/>
</dbReference>
<dbReference type="EMBL" id="JASSZA010000010">
    <property type="protein sequence ID" value="KAK2099543.1"/>
    <property type="molecule type" value="Genomic_DNA"/>
</dbReference>
<dbReference type="InterPro" id="IPR001190">
    <property type="entry name" value="SRCR"/>
</dbReference>
<keyword evidence="1" id="KW-0645">Protease</keyword>
<dbReference type="Gene3D" id="4.10.400.10">
    <property type="entry name" value="Low-density Lipoprotein Receptor"/>
    <property type="match status" value="1"/>
</dbReference>
<dbReference type="Pfam" id="PF15494">
    <property type="entry name" value="SRCR_2"/>
    <property type="match status" value="1"/>
</dbReference>
<keyword evidence="9" id="KW-1185">Reference proteome</keyword>
<dbReference type="Proteomes" id="UP001266305">
    <property type="component" value="Unassembled WGS sequence"/>
</dbReference>
<evidence type="ECO:0000256" key="5">
    <source>
        <dbReference type="PROSITE-ProRule" id="PRU00196"/>
    </source>
</evidence>
<accession>A0ABQ9UR31</accession>
<feature type="compositionally biased region" description="Polar residues" evidence="6">
    <location>
        <begin position="186"/>
        <end position="197"/>
    </location>
</feature>
<keyword evidence="4" id="KW-1015">Disulfide bond</keyword>